<feature type="domain" description="OmpA-like" evidence="5">
    <location>
        <begin position="73"/>
        <end position="189"/>
    </location>
</feature>
<name>A0A133NKU0_9FUSO</name>
<dbReference type="PROSITE" id="PS51123">
    <property type="entry name" value="OMPA_2"/>
    <property type="match status" value="1"/>
</dbReference>
<evidence type="ECO:0000259" key="5">
    <source>
        <dbReference type="PROSITE" id="PS51123"/>
    </source>
</evidence>
<reference evidence="7" key="1">
    <citation type="submission" date="2016-01" db="EMBL/GenBank/DDBJ databases">
        <authorList>
            <person name="Mitreva M."/>
            <person name="Pepin K.H."/>
            <person name="Mihindukulasuriya K.A."/>
            <person name="Fulton R."/>
            <person name="Fronick C."/>
            <person name="O'Laughlin M."/>
            <person name="Miner T."/>
            <person name="Herter B."/>
            <person name="Rosa B.A."/>
            <person name="Cordes M."/>
            <person name="Tomlinson C."/>
            <person name="Wollam A."/>
            <person name="Palsikar V.B."/>
            <person name="Mardis E.R."/>
            <person name="Wilson R.K."/>
        </authorList>
    </citation>
    <scope>NUCLEOTIDE SEQUENCE [LARGE SCALE GENOMIC DNA]</scope>
    <source>
        <strain evidence="7">CMW8396</strain>
    </source>
</reference>
<dbReference type="GO" id="GO:0009279">
    <property type="term" value="C:cell outer membrane"/>
    <property type="evidence" value="ECO:0007669"/>
    <property type="project" value="UniProtKB-SubCell"/>
</dbReference>
<evidence type="ECO:0000313" key="7">
    <source>
        <dbReference type="Proteomes" id="UP000070617"/>
    </source>
</evidence>
<dbReference type="Pfam" id="PF00691">
    <property type="entry name" value="OmpA"/>
    <property type="match status" value="1"/>
</dbReference>
<dbReference type="STRING" id="134605.HMPREF3206_00093"/>
<dbReference type="EMBL" id="LRPX01000004">
    <property type="protein sequence ID" value="KXA16912.1"/>
    <property type="molecule type" value="Genomic_DNA"/>
</dbReference>
<dbReference type="CDD" id="cd07185">
    <property type="entry name" value="OmpA_C-like"/>
    <property type="match status" value="1"/>
</dbReference>
<dbReference type="PANTHER" id="PTHR30329">
    <property type="entry name" value="STATOR ELEMENT OF FLAGELLAR MOTOR COMPLEX"/>
    <property type="match status" value="1"/>
</dbReference>
<dbReference type="InterPro" id="IPR036737">
    <property type="entry name" value="OmpA-like_sf"/>
</dbReference>
<evidence type="ECO:0000256" key="4">
    <source>
        <dbReference type="PROSITE-ProRule" id="PRU00473"/>
    </source>
</evidence>
<gene>
    <name evidence="6" type="ORF">HMPREF3206_00093</name>
</gene>
<dbReference type="PRINTS" id="PR01023">
    <property type="entry name" value="NAFLGMOTY"/>
</dbReference>
<organism evidence="6 7">
    <name type="scientific">Fusobacterium equinum</name>
    <dbReference type="NCBI Taxonomy" id="134605"/>
    <lineage>
        <taxon>Bacteria</taxon>
        <taxon>Fusobacteriati</taxon>
        <taxon>Fusobacteriota</taxon>
        <taxon>Fusobacteriia</taxon>
        <taxon>Fusobacteriales</taxon>
        <taxon>Fusobacteriaceae</taxon>
        <taxon>Fusobacterium</taxon>
    </lineage>
</organism>
<dbReference type="PRINTS" id="PR01021">
    <property type="entry name" value="OMPADOMAIN"/>
</dbReference>
<keyword evidence="7" id="KW-1185">Reference proteome</keyword>
<comment type="subcellular location">
    <subcellularLocation>
        <location evidence="1">Cell outer membrane</location>
    </subcellularLocation>
</comment>
<dbReference type="Gene3D" id="3.30.1330.60">
    <property type="entry name" value="OmpA-like domain"/>
    <property type="match status" value="1"/>
</dbReference>
<evidence type="ECO:0000256" key="1">
    <source>
        <dbReference type="ARBA" id="ARBA00004442"/>
    </source>
</evidence>
<sequence length="189" mass="20698">MGNGGIMKKYLGITLLLASFVFVACGKTSNTSIRDLSTEGNQNFAIEDIDAAKKPLEDIIVFNQDGVTIRREGNNLILSMPELILFDFNKYEVKNGIKPSLRTLANALGANADIKIKIDGYTDFIGSEGYNLELSVNRAKAIKSYLVAQGAIENNISIEGYGKQNPVASNDTESGRARNRRVEFIISRS</sequence>
<dbReference type="PANTHER" id="PTHR30329:SF21">
    <property type="entry name" value="LIPOPROTEIN YIAD-RELATED"/>
    <property type="match status" value="1"/>
</dbReference>
<accession>A0A133NKU0</accession>
<dbReference type="Proteomes" id="UP000070617">
    <property type="component" value="Unassembled WGS sequence"/>
</dbReference>
<dbReference type="InterPro" id="IPR006664">
    <property type="entry name" value="OMP_bac"/>
</dbReference>
<proteinExistence type="predicted"/>
<keyword evidence="2 4" id="KW-0472">Membrane</keyword>
<dbReference type="InterPro" id="IPR006665">
    <property type="entry name" value="OmpA-like"/>
</dbReference>
<comment type="caution">
    <text evidence="6">The sequence shown here is derived from an EMBL/GenBank/DDBJ whole genome shotgun (WGS) entry which is preliminary data.</text>
</comment>
<keyword evidence="3" id="KW-0998">Cell outer membrane</keyword>
<dbReference type="InterPro" id="IPR050330">
    <property type="entry name" value="Bact_OuterMem_StrucFunc"/>
</dbReference>
<dbReference type="AlphaFoldDB" id="A0A133NKU0"/>
<protein>
    <submittedName>
        <fullName evidence="6">OmpA family protein</fullName>
    </submittedName>
</protein>
<evidence type="ECO:0000256" key="3">
    <source>
        <dbReference type="ARBA" id="ARBA00023237"/>
    </source>
</evidence>
<dbReference type="PATRIC" id="fig|134605.3.peg.95"/>
<evidence type="ECO:0000313" key="6">
    <source>
        <dbReference type="EMBL" id="KXA16912.1"/>
    </source>
</evidence>
<evidence type="ECO:0000256" key="2">
    <source>
        <dbReference type="ARBA" id="ARBA00023136"/>
    </source>
</evidence>
<dbReference type="SUPFAM" id="SSF103088">
    <property type="entry name" value="OmpA-like"/>
    <property type="match status" value="1"/>
</dbReference>